<evidence type="ECO:0000256" key="4">
    <source>
        <dbReference type="ARBA" id="ARBA00022837"/>
    </source>
</evidence>
<protein>
    <recommendedName>
        <fullName evidence="7">pullulanase</fullName>
        <ecNumber evidence="7">3.2.1.41</ecNumber>
    </recommendedName>
    <alternativeName>
        <fullName evidence="8">Alpha-dextrin endo-1,6-alpha-glucosidase</fullName>
    </alternativeName>
    <alternativeName>
        <fullName evidence="9">Pullulan 6-glucanohydrolase</fullName>
    </alternativeName>
</protein>
<comment type="similarity">
    <text evidence="1">Belongs to the glycosyl hydrolase 13 family.</text>
</comment>
<gene>
    <name evidence="11" type="primary">pulA</name>
    <name evidence="11" type="ORF">IAQ67_21380</name>
</gene>
<dbReference type="EC" id="3.2.1.41" evidence="7"/>
<dbReference type="InterPro" id="IPR004193">
    <property type="entry name" value="Glyco_hydro_13_N"/>
</dbReference>
<evidence type="ECO:0000256" key="5">
    <source>
        <dbReference type="ARBA" id="ARBA00023295"/>
    </source>
</evidence>
<dbReference type="EMBL" id="CP061172">
    <property type="protein sequence ID" value="QNR66364.1"/>
    <property type="molecule type" value="Genomic_DNA"/>
</dbReference>
<dbReference type="Proteomes" id="UP000516384">
    <property type="component" value="Chromosome"/>
</dbReference>
<dbReference type="GO" id="GO:0030246">
    <property type="term" value="F:carbohydrate binding"/>
    <property type="evidence" value="ECO:0007669"/>
    <property type="project" value="InterPro"/>
</dbReference>
<sequence>MSDFNQLNELEHTTYPIYEGYDLGLTYTPAGSKFKVWAPTAQQVHIALYNDAGVYDQEGNVQEHGGGQEFLMSRDDQGVWSIELEGDWNKYYYMYRLEWADNTIHYVADPYATGVSANGQRTAIIDLAQTNPDGWELDAGPTLKRPTDAILYELHVRDFSMDTHFNTGKKDLSAAQGRFEAFTYTGLKDTEGNSIGLDHLLELGITHVHLLPVADFHTVNDFAELETEYNWGYDPQHYNVPEGSYSSNPADPETRIRELKLLVQSLHTAGIGVIMDVVYNHTYSVEQGPFEPVVPGYYYRTDEQGQLTNGSGVGNEVATERPMVRKYIKDSLRYWAEEYHIDGFRFDLMGLIDTPTVEQLTQELRSEVRPDLLIYGEPWTGGESPQPLLTLKGTQRDKGFAVFNDNYRSAIKGDSDGTGSGFATGAEHQEEQVLKGAFGAIHDFTAQPSETVNYVTAHDNLNLWDKILTVRHLREHCRFPQWEQGKPQDGRTPEQAVAEADPYWELDEDNLLENETVRKSLLANGMVLTSQGIPFIHAGDELLRSKYGDHNSYRSSDVVNAIHWDNKARFRPVFDYYQGLIALRRNHPAFRMDHRELVEQHMEVLQSSGHVVAFALRHHANGDAWNHIVVIYNGSDVEQTILLPAESDRWHVVVDAHGAGNETRYEVVGHRVTVSRWSMMVLYDQEEPARVSFVTEQDQANRQAENELEDSDEGTDQEIAGTAMALTDVQLGKGKDSEVAPFRTIELIYERADRQYTGWNVWVWGTGHRDGHVEFRDLDDGRAIARIQVAPDIQRIGYIVRLNHWDAKDVEADRYIDIDLNQSVMQVLIHSGREEYLLLVNDNRAG</sequence>
<dbReference type="InterPro" id="IPR013780">
    <property type="entry name" value="Glyco_hydro_b"/>
</dbReference>
<dbReference type="SUPFAM" id="SSF51011">
    <property type="entry name" value="Glycosyl hydrolase domain"/>
    <property type="match status" value="1"/>
</dbReference>
<proteinExistence type="inferred from homology"/>
<dbReference type="Pfam" id="PF21653">
    <property type="entry name" value="pulA_all-beta"/>
    <property type="match status" value="1"/>
</dbReference>
<dbReference type="InterPro" id="IPR013783">
    <property type="entry name" value="Ig-like_fold"/>
</dbReference>
<dbReference type="InterPro" id="IPR049117">
    <property type="entry name" value="pulA_all-beta"/>
</dbReference>
<evidence type="ECO:0000313" key="11">
    <source>
        <dbReference type="EMBL" id="QNR66364.1"/>
    </source>
</evidence>
<keyword evidence="2" id="KW-0732">Signal</keyword>
<dbReference type="AlphaFoldDB" id="A0A7H0Y5K6"/>
<reference evidence="11 12" key="1">
    <citation type="submission" date="2020-09" db="EMBL/GenBank/DDBJ databases">
        <title>Characterization of Paenibacillus peoriae strain ZF390 with broad-spectrum antimicrobial activity as a potential biocontrol agent.</title>
        <authorList>
            <person name="Li L."/>
            <person name="Zhao Y."/>
            <person name="Li B."/>
            <person name="Xie X."/>
        </authorList>
    </citation>
    <scope>NUCLEOTIDE SEQUENCE [LARGE SCALE GENOMIC DNA]</scope>
    <source>
        <strain evidence="11 12">ZF390</strain>
    </source>
</reference>
<evidence type="ECO:0000256" key="3">
    <source>
        <dbReference type="ARBA" id="ARBA00022801"/>
    </source>
</evidence>
<dbReference type="InterPro" id="IPR005323">
    <property type="entry name" value="CBM41_pullulanase"/>
</dbReference>
<dbReference type="Gene3D" id="2.60.40.1110">
    <property type="match status" value="1"/>
</dbReference>
<dbReference type="SUPFAM" id="SSF51445">
    <property type="entry name" value="(Trans)glycosidases"/>
    <property type="match status" value="1"/>
</dbReference>
<dbReference type="SUPFAM" id="SSF49452">
    <property type="entry name" value="Starch-binding domain-like"/>
    <property type="match status" value="1"/>
</dbReference>
<dbReference type="GO" id="GO:0051060">
    <property type="term" value="F:pullulanase activity"/>
    <property type="evidence" value="ECO:0007669"/>
    <property type="project" value="UniProtKB-EC"/>
</dbReference>
<keyword evidence="3 11" id="KW-0378">Hydrolase</keyword>
<dbReference type="Pfam" id="PF02922">
    <property type="entry name" value="CBM_48"/>
    <property type="match status" value="1"/>
</dbReference>
<evidence type="ECO:0000256" key="7">
    <source>
        <dbReference type="ARBA" id="ARBA00024062"/>
    </source>
</evidence>
<dbReference type="Pfam" id="PF03714">
    <property type="entry name" value="PUD"/>
    <property type="match status" value="1"/>
</dbReference>
<dbReference type="Gene3D" id="3.20.20.80">
    <property type="entry name" value="Glycosidases"/>
    <property type="match status" value="1"/>
</dbReference>
<dbReference type="Gene3D" id="2.60.40.10">
    <property type="entry name" value="Immunoglobulins"/>
    <property type="match status" value="1"/>
</dbReference>
<organism evidence="11 12">
    <name type="scientific">Paenibacillus peoriae</name>
    <dbReference type="NCBI Taxonomy" id="59893"/>
    <lineage>
        <taxon>Bacteria</taxon>
        <taxon>Bacillati</taxon>
        <taxon>Bacillota</taxon>
        <taxon>Bacilli</taxon>
        <taxon>Bacillales</taxon>
        <taxon>Paenibacillaceae</taxon>
        <taxon>Paenibacillus</taxon>
    </lineage>
</organism>
<dbReference type="InterPro" id="IPR014756">
    <property type="entry name" value="Ig_E-set"/>
</dbReference>
<dbReference type="Gene3D" id="2.60.40.1180">
    <property type="entry name" value="Golgi alpha-mannosidase II"/>
    <property type="match status" value="1"/>
</dbReference>
<dbReference type="SMART" id="SM00642">
    <property type="entry name" value="Aamy"/>
    <property type="match status" value="1"/>
</dbReference>
<dbReference type="CDD" id="cd10315">
    <property type="entry name" value="CBM41_pullulanase"/>
    <property type="match status" value="1"/>
</dbReference>
<evidence type="ECO:0000256" key="8">
    <source>
        <dbReference type="ARBA" id="ARBA00029618"/>
    </source>
</evidence>
<dbReference type="CDD" id="cd02860">
    <property type="entry name" value="E_set_Pullulanase"/>
    <property type="match status" value="1"/>
</dbReference>
<dbReference type="InterPro" id="IPR017853">
    <property type="entry name" value="GH"/>
</dbReference>
<dbReference type="InterPro" id="IPR011840">
    <property type="entry name" value="PulA_typeI"/>
</dbReference>
<dbReference type="RefSeq" id="WP_190297789.1">
    <property type="nucleotide sequence ID" value="NZ_CP061172.1"/>
</dbReference>
<dbReference type="SUPFAM" id="SSF81296">
    <property type="entry name" value="E set domains"/>
    <property type="match status" value="1"/>
</dbReference>
<evidence type="ECO:0000256" key="9">
    <source>
        <dbReference type="ARBA" id="ARBA00031076"/>
    </source>
</evidence>
<dbReference type="CDD" id="cd11341">
    <property type="entry name" value="AmyAc_Pullulanase_LD-like"/>
    <property type="match status" value="1"/>
</dbReference>
<dbReference type="PANTHER" id="PTHR43002">
    <property type="entry name" value="GLYCOGEN DEBRANCHING ENZYME"/>
    <property type="match status" value="1"/>
</dbReference>
<dbReference type="InterPro" id="IPR013784">
    <property type="entry name" value="Carb-bd-like_fold"/>
</dbReference>
<dbReference type="NCBIfam" id="TIGR02104">
    <property type="entry name" value="pulA_typeI"/>
    <property type="match status" value="1"/>
</dbReference>
<comment type="catalytic activity">
    <reaction evidence="6">
        <text>Hydrolysis of (1-&gt;6)-alpha-D-glucosidic linkages in pullulan, amylopectin and glycogen, and in the alpha- and beta-limit dextrins of amylopectin and glycogen.</text>
        <dbReference type="EC" id="3.2.1.41"/>
    </reaction>
</comment>
<feature type="domain" description="Glycosyl hydrolase family 13 catalytic" evidence="10">
    <location>
        <begin position="182"/>
        <end position="584"/>
    </location>
</feature>
<accession>A0A7H0Y5K6</accession>
<dbReference type="GO" id="GO:0005975">
    <property type="term" value="P:carbohydrate metabolic process"/>
    <property type="evidence" value="ECO:0007669"/>
    <property type="project" value="InterPro"/>
</dbReference>
<dbReference type="InterPro" id="IPR006047">
    <property type="entry name" value="GH13_cat_dom"/>
</dbReference>
<evidence type="ECO:0000313" key="12">
    <source>
        <dbReference type="Proteomes" id="UP000516384"/>
    </source>
</evidence>
<keyword evidence="4" id="KW-0106">Calcium</keyword>
<evidence type="ECO:0000256" key="1">
    <source>
        <dbReference type="ARBA" id="ARBA00008061"/>
    </source>
</evidence>
<name>A0A7H0Y5K6_9BACL</name>
<evidence type="ECO:0000256" key="2">
    <source>
        <dbReference type="ARBA" id="ARBA00022729"/>
    </source>
</evidence>
<evidence type="ECO:0000259" key="10">
    <source>
        <dbReference type="SMART" id="SM00642"/>
    </source>
</evidence>
<evidence type="ECO:0000256" key="6">
    <source>
        <dbReference type="ARBA" id="ARBA00023965"/>
    </source>
</evidence>
<keyword evidence="5 11" id="KW-0326">Glycosidase</keyword>